<organism evidence="4 5">
    <name type="scientific">Plectonema cf. radiosum LEGE 06105</name>
    <dbReference type="NCBI Taxonomy" id="945769"/>
    <lineage>
        <taxon>Bacteria</taxon>
        <taxon>Bacillati</taxon>
        <taxon>Cyanobacteriota</taxon>
        <taxon>Cyanophyceae</taxon>
        <taxon>Oscillatoriophycideae</taxon>
        <taxon>Oscillatoriales</taxon>
        <taxon>Microcoleaceae</taxon>
        <taxon>Plectonema</taxon>
    </lineage>
</organism>
<keyword evidence="2" id="KW-0808">Transferase</keyword>
<gene>
    <name evidence="4" type="primary">wcaF</name>
    <name evidence="4" type="ORF">IQ247_27465</name>
</gene>
<evidence type="ECO:0000313" key="5">
    <source>
        <dbReference type="Proteomes" id="UP000620559"/>
    </source>
</evidence>
<keyword evidence="3" id="KW-0812">Transmembrane</keyword>
<dbReference type="PANTHER" id="PTHR23416">
    <property type="entry name" value="SIALIC ACID SYNTHASE-RELATED"/>
    <property type="match status" value="1"/>
</dbReference>
<dbReference type="PANTHER" id="PTHR23416:SF23">
    <property type="entry name" value="ACETYLTRANSFERASE C18B11.09C-RELATED"/>
    <property type="match status" value="1"/>
</dbReference>
<proteinExistence type="inferred from homology"/>
<evidence type="ECO:0000313" key="4">
    <source>
        <dbReference type="EMBL" id="MBE9216356.1"/>
    </source>
</evidence>
<dbReference type="RefSeq" id="WP_193924871.1">
    <property type="nucleotide sequence ID" value="NZ_JADEWL010000160.1"/>
</dbReference>
<dbReference type="EMBL" id="JADEWL010000160">
    <property type="protein sequence ID" value="MBE9216356.1"/>
    <property type="molecule type" value="Genomic_DNA"/>
</dbReference>
<accession>A0A8J7FN65</accession>
<feature type="transmembrane region" description="Helical" evidence="3">
    <location>
        <begin position="26"/>
        <end position="48"/>
    </location>
</feature>
<sequence>MLQLLDTEPFVDLRKYDQSNFDRGRAGWYIFFWWFVQAITFPLTLHNLSGIRCTLLRLFGARIGKGVLIRPTARFTYPWKVTIGDYSWIGDDVVLYSLDEINIGSHCVISQKSYICTGSHDIKDPAFSLQTKKVVIGNGAWVATDCFVGPGVTIGANAVIGARSTVFTDIPDGQVSWGTPCRPRYARNR</sequence>
<comment type="caution">
    <text evidence="4">The sequence shown here is derived from an EMBL/GenBank/DDBJ whole genome shotgun (WGS) entry which is preliminary data.</text>
</comment>
<evidence type="ECO:0000256" key="1">
    <source>
        <dbReference type="ARBA" id="ARBA00007274"/>
    </source>
</evidence>
<dbReference type="SUPFAM" id="SSF51161">
    <property type="entry name" value="Trimeric LpxA-like enzymes"/>
    <property type="match status" value="1"/>
</dbReference>
<dbReference type="Proteomes" id="UP000620559">
    <property type="component" value="Unassembled WGS sequence"/>
</dbReference>
<dbReference type="InterPro" id="IPR051159">
    <property type="entry name" value="Hexapeptide_acetyltransf"/>
</dbReference>
<dbReference type="GO" id="GO:0008374">
    <property type="term" value="F:O-acyltransferase activity"/>
    <property type="evidence" value="ECO:0007669"/>
    <property type="project" value="TreeGrafter"/>
</dbReference>
<dbReference type="NCBIfam" id="NF038307">
    <property type="entry name" value="EPS_acetyl_HpsU"/>
    <property type="match status" value="1"/>
</dbReference>
<reference evidence="4" key="1">
    <citation type="submission" date="2020-10" db="EMBL/GenBank/DDBJ databases">
        <authorList>
            <person name="Castelo-Branco R."/>
            <person name="Eusebio N."/>
            <person name="Adriana R."/>
            <person name="Vieira A."/>
            <person name="Brugerolle De Fraissinette N."/>
            <person name="Rezende De Castro R."/>
            <person name="Schneider M.P."/>
            <person name="Vasconcelos V."/>
            <person name="Leao P.N."/>
        </authorList>
    </citation>
    <scope>NUCLEOTIDE SEQUENCE</scope>
    <source>
        <strain evidence="4">LEGE 06105</strain>
    </source>
</reference>
<dbReference type="GO" id="GO:0043886">
    <property type="term" value="F:structural constituent of carboxysome shell"/>
    <property type="evidence" value="ECO:0007669"/>
    <property type="project" value="UniProtKB-ARBA"/>
</dbReference>
<dbReference type="Pfam" id="PF00132">
    <property type="entry name" value="Hexapep"/>
    <property type="match status" value="1"/>
</dbReference>
<name>A0A8J7FN65_9CYAN</name>
<dbReference type="NCBIfam" id="NF007797">
    <property type="entry name" value="PRK10502.1"/>
    <property type="match status" value="1"/>
</dbReference>
<dbReference type="InterPro" id="IPR011004">
    <property type="entry name" value="Trimer_LpxA-like_sf"/>
</dbReference>
<dbReference type="GO" id="GO:0031470">
    <property type="term" value="C:carboxysome"/>
    <property type="evidence" value="ECO:0007669"/>
    <property type="project" value="UniProtKB-ARBA"/>
</dbReference>
<dbReference type="Gene3D" id="2.160.10.10">
    <property type="entry name" value="Hexapeptide repeat proteins"/>
    <property type="match status" value="1"/>
</dbReference>
<evidence type="ECO:0000256" key="2">
    <source>
        <dbReference type="ARBA" id="ARBA00022679"/>
    </source>
</evidence>
<dbReference type="GO" id="GO:0005829">
    <property type="term" value="C:cytosol"/>
    <property type="evidence" value="ECO:0007669"/>
    <property type="project" value="TreeGrafter"/>
</dbReference>
<comment type="similarity">
    <text evidence="1">Belongs to the transferase hexapeptide repeat family.</text>
</comment>
<keyword evidence="3" id="KW-1133">Transmembrane helix</keyword>
<protein>
    <submittedName>
        <fullName evidence="4">Colanic acid biosynthesis acetyltransferase WcaF</fullName>
    </submittedName>
</protein>
<dbReference type="CDD" id="cd05825">
    <property type="entry name" value="LbH_wcaF_like"/>
    <property type="match status" value="1"/>
</dbReference>
<dbReference type="InterPro" id="IPR001451">
    <property type="entry name" value="Hexapep"/>
</dbReference>
<evidence type="ECO:0000256" key="3">
    <source>
        <dbReference type="SAM" id="Phobius"/>
    </source>
</evidence>
<keyword evidence="3" id="KW-0472">Membrane</keyword>
<keyword evidence="5" id="KW-1185">Reference proteome</keyword>
<dbReference type="AlphaFoldDB" id="A0A8J7FN65"/>